<reference evidence="2 3" key="1">
    <citation type="journal article" date="2016" name="Mol. Biol. Evol.">
        <title>Comparative Genomics of Early-Diverging Mushroom-Forming Fungi Provides Insights into the Origins of Lignocellulose Decay Capabilities.</title>
        <authorList>
            <person name="Nagy L.G."/>
            <person name="Riley R."/>
            <person name="Tritt A."/>
            <person name="Adam C."/>
            <person name="Daum C."/>
            <person name="Floudas D."/>
            <person name="Sun H."/>
            <person name="Yadav J.S."/>
            <person name="Pangilinan J."/>
            <person name="Larsson K.H."/>
            <person name="Matsuura K."/>
            <person name="Barry K."/>
            <person name="Labutti K."/>
            <person name="Kuo R."/>
            <person name="Ohm R.A."/>
            <person name="Bhattacharya S.S."/>
            <person name="Shirouzu T."/>
            <person name="Yoshinaga Y."/>
            <person name="Martin F.M."/>
            <person name="Grigoriev I.V."/>
            <person name="Hibbett D.S."/>
        </authorList>
    </citation>
    <scope>NUCLEOTIDE SEQUENCE [LARGE SCALE GENOMIC DNA]</scope>
    <source>
        <strain evidence="2 3">CBS 109695</strain>
    </source>
</reference>
<dbReference type="STRING" id="436010.A0A166LZJ2"/>
<protein>
    <submittedName>
        <fullName evidence="2">Uncharacterized protein</fullName>
    </submittedName>
</protein>
<evidence type="ECO:0000256" key="1">
    <source>
        <dbReference type="SAM" id="Coils"/>
    </source>
</evidence>
<dbReference type="Proteomes" id="UP000076532">
    <property type="component" value="Unassembled WGS sequence"/>
</dbReference>
<keyword evidence="1" id="KW-0175">Coiled coil</keyword>
<dbReference type="Gene3D" id="3.80.10.10">
    <property type="entry name" value="Ribonuclease Inhibitor"/>
    <property type="match status" value="1"/>
</dbReference>
<keyword evidence="3" id="KW-1185">Reference proteome</keyword>
<dbReference type="InterPro" id="IPR032675">
    <property type="entry name" value="LRR_dom_sf"/>
</dbReference>
<dbReference type="SUPFAM" id="SSF81383">
    <property type="entry name" value="F-box domain"/>
    <property type="match status" value="1"/>
</dbReference>
<dbReference type="SUPFAM" id="SSF52047">
    <property type="entry name" value="RNI-like"/>
    <property type="match status" value="1"/>
</dbReference>
<dbReference type="AlphaFoldDB" id="A0A166LZJ2"/>
<proteinExistence type="predicted"/>
<name>A0A166LZJ2_9AGAM</name>
<evidence type="ECO:0000313" key="3">
    <source>
        <dbReference type="Proteomes" id="UP000076532"/>
    </source>
</evidence>
<sequence length="592" mass="65909">MLSEYPEPPTEATLQQARRHLDSQQSSLSNVTQKIDEAELALAQIIADSKCAINEMRRERSVLKEKVAQTMAYIAPIRRLPHELLRNIFMFQFEDEPCCAWGLSAVCTLWRRLSLSMPKLWSKIRLITSQNDSADTIRLWLERSGDTIPLDIEMYLRVPGSASNLEPIRVRSVSPSPWAGSAPTTYVVAHIGSMGTPTSITHSTTPIMIPNSPSHDPWGSPPHSASHLTSPATPNVHWGYIAIYYLVAQMHRWQRFVFRFDKQFASMQALKSIHGDAPILEEFEVSSDEPVSQVSDFSWFPCAPANTSMVLPKLTSLTMRYMPFKWASPIFKANLKSLTLSALPSLSQLPVDRILHIVANLPALEQLSLHFSSVQPPVLPLANVTMHELKELSVGGHHLMTLLVESLKLPLLESLILDIEAREPVDDLITNLLTRSGSPPVTQLALAYGATPFYYAHMGAVSSWAFLSDLHSLESLQVGFTPFEPLLTALGAPDEDQTTWLCPNLKSVSMRHCHSHNEGIGKLVQMVDARNPGPSVSTISVNGVTPTKLKQLELYDCASLGYDVVEWLKGRVEDVSFTEPLHDRNMFLRAGI</sequence>
<organism evidence="2 3">
    <name type="scientific">Athelia psychrophila</name>
    <dbReference type="NCBI Taxonomy" id="1759441"/>
    <lineage>
        <taxon>Eukaryota</taxon>
        <taxon>Fungi</taxon>
        <taxon>Dikarya</taxon>
        <taxon>Basidiomycota</taxon>
        <taxon>Agaricomycotina</taxon>
        <taxon>Agaricomycetes</taxon>
        <taxon>Agaricomycetidae</taxon>
        <taxon>Atheliales</taxon>
        <taxon>Atheliaceae</taxon>
        <taxon>Athelia</taxon>
    </lineage>
</organism>
<accession>A0A166LZJ2</accession>
<feature type="coiled-coil region" evidence="1">
    <location>
        <begin position="14"/>
        <end position="66"/>
    </location>
</feature>
<dbReference type="Gene3D" id="1.20.1280.50">
    <property type="match status" value="1"/>
</dbReference>
<dbReference type="OrthoDB" id="3208947at2759"/>
<dbReference type="InterPro" id="IPR036047">
    <property type="entry name" value="F-box-like_dom_sf"/>
</dbReference>
<gene>
    <name evidence="2" type="ORF">FIBSPDRAFT_1042926</name>
</gene>
<dbReference type="EMBL" id="KV417532">
    <property type="protein sequence ID" value="KZP23486.1"/>
    <property type="molecule type" value="Genomic_DNA"/>
</dbReference>
<evidence type="ECO:0000313" key="2">
    <source>
        <dbReference type="EMBL" id="KZP23486.1"/>
    </source>
</evidence>